<dbReference type="PANTHER" id="PTHR46238:SF8">
    <property type="entry name" value="ENDONUCLEASE_EXONUCLEASE_PHOSPHATASE DOMAIN-CONTAINING PROTEIN"/>
    <property type="match status" value="1"/>
</dbReference>
<name>A0A914W724_9BILA</name>
<proteinExistence type="predicted"/>
<reference evidence="2" key="1">
    <citation type="submission" date="2022-11" db="UniProtKB">
        <authorList>
            <consortium name="WormBaseParasite"/>
        </authorList>
    </citation>
    <scope>IDENTIFICATION</scope>
</reference>
<evidence type="ECO:0000313" key="2">
    <source>
        <dbReference type="WBParaSite" id="PSAMB.scaffold3157size19436.g20577.t1"/>
    </source>
</evidence>
<accession>A0A914W724</accession>
<protein>
    <submittedName>
        <fullName evidence="2">Endonuclease-reverse transcriptase</fullName>
    </submittedName>
</protein>
<evidence type="ECO:0000313" key="1">
    <source>
        <dbReference type="Proteomes" id="UP000887566"/>
    </source>
</evidence>
<sequence>MLHTTEMRMLRWTCGVTRLDKIPIIEKAQKHRLRWYDHIERRPDDHIGKILQRMKVEGKWPRGRPKCRWMDSIRNDMTACGLTEQDTADRDRWRSRIRKADPVI</sequence>
<dbReference type="WBParaSite" id="PSAMB.scaffold3157size19436.g20577.t1">
    <property type="protein sequence ID" value="PSAMB.scaffold3157size19436.g20577.t1"/>
    <property type="gene ID" value="PSAMB.scaffold3157size19436.g20577"/>
</dbReference>
<organism evidence="1 2">
    <name type="scientific">Plectus sambesii</name>
    <dbReference type="NCBI Taxonomy" id="2011161"/>
    <lineage>
        <taxon>Eukaryota</taxon>
        <taxon>Metazoa</taxon>
        <taxon>Ecdysozoa</taxon>
        <taxon>Nematoda</taxon>
        <taxon>Chromadorea</taxon>
        <taxon>Plectida</taxon>
        <taxon>Plectina</taxon>
        <taxon>Plectoidea</taxon>
        <taxon>Plectidae</taxon>
        <taxon>Plectus</taxon>
    </lineage>
</organism>
<dbReference type="Proteomes" id="UP000887566">
    <property type="component" value="Unplaced"/>
</dbReference>
<dbReference type="PANTHER" id="PTHR46238">
    <property type="entry name" value="REVERSE TRANSCRIPTASE DOMAIN-CONTAINING PROTEIN"/>
    <property type="match status" value="1"/>
</dbReference>
<keyword evidence="1" id="KW-1185">Reference proteome</keyword>
<dbReference type="AlphaFoldDB" id="A0A914W724"/>